<comment type="caution">
    <text evidence="2">The sequence shown here is derived from an EMBL/GenBank/DDBJ whole genome shotgun (WGS) entry which is preliminary data.</text>
</comment>
<dbReference type="Proteomes" id="UP000324222">
    <property type="component" value="Unassembled WGS sequence"/>
</dbReference>
<gene>
    <name evidence="2" type="ORF">E2C01_011201</name>
</gene>
<dbReference type="EMBL" id="VSRR010000669">
    <property type="protein sequence ID" value="MPC18322.1"/>
    <property type="molecule type" value="Genomic_DNA"/>
</dbReference>
<accession>A0A5B7DAM1</accession>
<feature type="region of interest" description="Disordered" evidence="1">
    <location>
        <begin position="1"/>
        <end position="66"/>
    </location>
</feature>
<organism evidence="2 3">
    <name type="scientific">Portunus trituberculatus</name>
    <name type="common">Swimming crab</name>
    <name type="synonym">Neptunus trituberculatus</name>
    <dbReference type="NCBI Taxonomy" id="210409"/>
    <lineage>
        <taxon>Eukaryota</taxon>
        <taxon>Metazoa</taxon>
        <taxon>Ecdysozoa</taxon>
        <taxon>Arthropoda</taxon>
        <taxon>Crustacea</taxon>
        <taxon>Multicrustacea</taxon>
        <taxon>Malacostraca</taxon>
        <taxon>Eumalacostraca</taxon>
        <taxon>Eucarida</taxon>
        <taxon>Decapoda</taxon>
        <taxon>Pleocyemata</taxon>
        <taxon>Brachyura</taxon>
        <taxon>Eubrachyura</taxon>
        <taxon>Portunoidea</taxon>
        <taxon>Portunidae</taxon>
        <taxon>Portuninae</taxon>
        <taxon>Portunus</taxon>
    </lineage>
</organism>
<evidence type="ECO:0000256" key="1">
    <source>
        <dbReference type="SAM" id="MobiDB-lite"/>
    </source>
</evidence>
<keyword evidence="3" id="KW-1185">Reference proteome</keyword>
<protein>
    <submittedName>
        <fullName evidence="2">Uncharacterized protein</fullName>
    </submittedName>
</protein>
<proteinExistence type="predicted"/>
<dbReference type="AlphaFoldDB" id="A0A5B7DAM1"/>
<sequence length="66" mass="6540">MIWAKRGGAGQGGAWRGSSGHRANSAVKSTPFTLTSGHFPTSLRPEMLAGGGAGQGAGRESQGGAD</sequence>
<feature type="compositionally biased region" description="Polar residues" evidence="1">
    <location>
        <begin position="26"/>
        <end position="39"/>
    </location>
</feature>
<evidence type="ECO:0000313" key="2">
    <source>
        <dbReference type="EMBL" id="MPC18322.1"/>
    </source>
</evidence>
<reference evidence="2 3" key="1">
    <citation type="submission" date="2019-05" db="EMBL/GenBank/DDBJ databases">
        <title>Another draft genome of Portunus trituberculatus and its Hox gene families provides insights of decapod evolution.</title>
        <authorList>
            <person name="Jeong J.-H."/>
            <person name="Song I."/>
            <person name="Kim S."/>
            <person name="Choi T."/>
            <person name="Kim D."/>
            <person name="Ryu S."/>
            <person name="Kim W."/>
        </authorList>
    </citation>
    <scope>NUCLEOTIDE SEQUENCE [LARGE SCALE GENOMIC DNA]</scope>
    <source>
        <tissue evidence="2">Muscle</tissue>
    </source>
</reference>
<name>A0A5B7DAM1_PORTR</name>
<evidence type="ECO:0000313" key="3">
    <source>
        <dbReference type="Proteomes" id="UP000324222"/>
    </source>
</evidence>